<sequence>METMIKIAANGDQLPADAIAWDAVLLPGLGLMFSADDISEKELNFADAEAACASLNLAGFTDWRLPERLELEAILDLTRHSPAIDPTYFRDTQSDWYWTCTPTAWSSVYAWFVSFGHGHVLGNHRDSSAFVRAVRRVAPASQ</sequence>
<evidence type="ECO:0000313" key="2">
    <source>
        <dbReference type="EMBL" id="MCP1375993.1"/>
    </source>
</evidence>
<reference evidence="2 3" key="1">
    <citation type="submission" date="2022-06" db="EMBL/GenBank/DDBJ databases">
        <title>Dyella sp. Sa strain:Sa Genome sequencing.</title>
        <authorList>
            <person name="Park S."/>
        </authorList>
    </citation>
    <scope>NUCLEOTIDE SEQUENCE [LARGE SCALE GENOMIC DNA]</scope>
    <source>
        <strain evidence="2 3">Sa</strain>
    </source>
</reference>
<feature type="domain" description="Lcl C-terminal" evidence="1">
    <location>
        <begin position="37"/>
        <end position="135"/>
    </location>
</feature>
<gene>
    <name evidence="2" type="ORF">NC595_18245</name>
</gene>
<dbReference type="PANTHER" id="PTHR35812">
    <property type="entry name" value="LIPOPROTEIN"/>
    <property type="match status" value="1"/>
</dbReference>
<organism evidence="2 3">
    <name type="scientific">Dyella lutea</name>
    <dbReference type="NCBI Taxonomy" id="2950441"/>
    <lineage>
        <taxon>Bacteria</taxon>
        <taxon>Pseudomonadati</taxon>
        <taxon>Pseudomonadota</taxon>
        <taxon>Gammaproteobacteria</taxon>
        <taxon>Lysobacterales</taxon>
        <taxon>Rhodanobacteraceae</taxon>
        <taxon>Dyella</taxon>
    </lineage>
</organism>
<proteinExistence type="predicted"/>
<dbReference type="EMBL" id="JAMZEK010000004">
    <property type="protein sequence ID" value="MCP1375993.1"/>
    <property type="molecule type" value="Genomic_DNA"/>
</dbReference>
<dbReference type="PANTHER" id="PTHR35812:SF1">
    <property type="entry name" value="LIPOPROTEIN"/>
    <property type="match status" value="1"/>
</dbReference>
<comment type="caution">
    <text evidence="2">The sequence shown here is derived from an EMBL/GenBank/DDBJ whole genome shotgun (WGS) entry which is preliminary data.</text>
</comment>
<dbReference type="RefSeq" id="WP_253568779.1">
    <property type="nucleotide sequence ID" value="NZ_JAMZEK010000004.1"/>
</dbReference>
<dbReference type="Pfam" id="PF07603">
    <property type="entry name" value="Lcl_C"/>
    <property type="match status" value="1"/>
</dbReference>
<protein>
    <submittedName>
        <fullName evidence="2">DUF1566 domain-containing protein</fullName>
    </submittedName>
</protein>
<accession>A0ABT1FIN8</accession>
<keyword evidence="3" id="KW-1185">Reference proteome</keyword>
<evidence type="ECO:0000313" key="3">
    <source>
        <dbReference type="Proteomes" id="UP001204615"/>
    </source>
</evidence>
<dbReference type="Proteomes" id="UP001204615">
    <property type="component" value="Unassembled WGS sequence"/>
</dbReference>
<dbReference type="InterPro" id="IPR011460">
    <property type="entry name" value="Lcl_C"/>
</dbReference>
<evidence type="ECO:0000259" key="1">
    <source>
        <dbReference type="Pfam" id="PF07603"/>
    </source>
</evidence>
<name>A0ABT1FIN8_9GAMM</name>